<dbReference type="GO" id="GO:0016298">
    <property type="term" value="F:lipase activity"/>
    <property type="evidence" value="ECO:0007669"/>
    <property type="project" value="UniProtKB-ARBA"/>
</dbReference>
<evidence type="ECO:0000256" key="4">
    <source>
        <dbReference type="PROSITE-ProRule" id="PRU01161"/>
    </source>
</evidence>
<dbReference type="InterPro" id="IPR002641">
    <property type="entry name" value="PNPLA_dom"/>
</dbReference>
<dbReference type="PANTHER" id="PTHR14226:SF10">
    <property type="entry name" value="TRIACYLGLYCEROL LIPASE 4-RELATED"/>
    <property type="match status" value="1"/>
</dbReference>
<dbReference type="AlphaFoldDB" id="A0A9W7BQ93"/>
<keyword evidence="8" id="KW-1185">Reference proteome</keyword>
<proteinExistence type="predicted"/>
<reference evidence="8" key="1">
    <citation type="journal article" date="2023" name="Commun. Biol.">
        <title>Genome analysis of Parmales, the sister group of diatoms, reveals the evolutionary specialization of diatoms from phago-mixotrophs to photoautotrophs.</title>
        <authorList>
            <person name="Ban H."/>
            <person name="Sato S."/>
            <person name="Yoshikawa S."/>
            <person name="Yamada K."/>
            <person name="Nakamura Y."/>
            <person name="Ichinomiya M."/>
            <person name="Sato N."/>
            <person name="Blanc-Mathieu R."/>
            <person name="Endo H."/>
            <person name="Kuwata A."/>
            <person name="Ogata H."/>
        </authorList>
    </citation>
    <scope>NUCLEOTIDE SEQUENCE [LARGE SCALE GENOMIC DNA]</scope>
    <source>
        <strain evidence="8">NIES 3699</strain>
    </source>
</reference>
<feature type="domain" description="PNPLA" evidence="6">
    <location>
        <begin position="192"/>
        <end position="399"/>
    </location>
</feature>
<dbReference type="EMBL" id="BRXX01000157">
    <property type="protein sequence ID" value="GMH94587.1"/>
    <property type="molecule type" value="Genomic_DNA"/>
</dbReference>
<dbReference type="Proteomes" id="UP001165160">
    <property type="component" value="Unassembled WGS sequence"/>
</dbReference>
<comment type="caution">
    <text evidence="4">Lacks conserved residue(s) required for the propagation of feature annotation.</text>
</comment>
<sequence>MLLGLTFYLPEVFRHGRTDVRRRWRRVLKGCNCYEDFKEVKRNWESTVVRKHTGRAMRKNWSMSDLTKSNSNQKPLAFDSVSNSYDLSSNLSSLLLQTSSSIRSHISHSDPASLSHLLSHILKRNHLGLDNLSLLTTRGVADIGRSGLNPSASTKIDDFHNAVVEGIQFIKKEKEYLITLKKAQKTIGNSALMLSGGGSITMYHIGVVKTLIEAGIYEGIPVISGTSGGSITAAFCATLNQRELLDYVCQDNISTDYRGRGDMKEKGIEWFPSMWKMAENWVRTGKLVKDHAFLRTTKYYWGDTTFEEAYNKTRKHVCMTVTASRAASGGVQRLLLNHITTPHVTIASAVAASCALPGIMASVKLQMKRPNGEIGSMEVDGVEWIDGSIQADVPFQRVSQLFNVSNFIVSQCNFHVVPFLPKSHHPDADSSYWRLFQLLGMDIRSRVTSLSNLGLFPSYFGNDISKVFKQKYSGDVTIVPRMRSLDVIGIKAFMNPTVADMQTYIKEGAEATYAHVDHISHLLKIEREVNEAVKSLSGDKEEPNPIINGILSILGLDSDTTHLRTQVNELEAEVRRLRAELEKNNQQPKTANSPS</sequence>
<evidence type="ECO:0000256" key="5">
    <source>
        <dbReference type="SAM" id="Coils"/>
    </source>
</evidence>
<protein>
    <recommendedName>
        <fullName evidence="6">PNPLA domain-containing protein</fullName>
    </recommendedName>
</protein>
<dbReference type="InterPro" id="IPR016035">
    <property type="entry name" value="Acyl_Trfase/lysoPLipase"/>
</dbReference>
<accession>A0A9W7BQ93</accession>
<organism evidence="7 8">
    <name type="scientific">Triparma verrucosa</name>
    <dbReference type="NCBI Taxonomy" id="1606542"/>
    <lineage>
        <taxon>Eukaryota</taxon>
        <taxon>Sar</taxon>
        <taxon>Stramenopiles</taxon>
        <taxon>Ochrophyta</taxon>
        <taxon>Bolidophyceae</taxon>
        <taxon>Parmales</taxon>
        <taxon>Triparmaceae</taxon>
        <taxon>Triparma</taxon>
    </lineage>
</organism>
<dbReference type="InterPro" id="IPR050301">
    <property type="entry name" value="NTE"/>
</dbReference>
<feature type="active site" description="Proton acceptor" evidence="4">
    <location>
        <position position="386"/>
    </location>
</feature>
<dbReference type="Pfam" id="PF01734">
    <property type="entry name" value="Patatin"/>
    <property type="match status" value="1"/>
</dbReference>
<gene>
    <name evidence="7" type="ORF">TrVE_jg13578</name>
</gene>
<feature type="short sequence motif" description="GXSXG" evidence="4">
    <location>
        <begin position="225"/>
        <end position="229"/>
    </location>
</feature>
<dbReference type="Gene3D" id="3.40.1090.10">
    <property type="entry name" value="Cytosolic phospholipase A2 catalytic domain"/>
    <property type="match status" value="2"/>
</dbReference>
<feature type="coiled-coil region" evidence="5">
    <location>
        <begin position="560"/>
        <end position="587"/>
    </location>
</feature>
<comment type="caution">
    <text evidence="7">The sequence shown here is derived from an EMBL/GenBank/DDBJ whole genome shotgun (WGS) entry which is preliminary data.</text>
</comment>
<dbReference type="SUPFAM" id="SSF52151">
    <property type="entry name" value="FabD/lysophospholipase-like"/>
    <property type="match status" value="1"/>
</dbReference>
<dbReference type="PANTHER" id="PTHR14226">
    <property type="entry name" value="NEUROPATHY TARGET ESTERASE/SWISS CHEESE D.MELANOGASTER"/>
    <property type="match status" value="1"/>
</dbReference>
<evidence type="ECO:0000256" key="3">
    <source>
        <dbReference type="ARBA" id="ARBA00023098"/>
    </source>
</evidence>
<dbReference type="GO" id="GO:0052689">
    <property type="term" value="F:carboxylic ester hydrolase activity"/>
    <property type="evidence" value="ECO:0007669"/>
    <property type="project" value="UniProtKB-ARBA"/>
</dbReference>
<keyword evidence="5" id="KW-0175">Coiled coil</keyword>
<evidence type="ECO:0000259" key="6">
    <source>
        <dbReference type="PROSITE" id="PS51635"/>
    </source>
</evidence>
<evidence type="ECO:0000313" key="7">
    <source>
        <dbReference type="EMBL" id="GMH94587.1"/>
    </source>
</evidence>
<dbReference type="GO" id="GO:0016042">
    <property type="term" value="P:lipid catabolic process"/>
    <property type="evidence" value="ECO:0007669"/>
    <property type="project" value="UniProtKB-UniRule"/>
</dbReference>
<keyword evidence="1 4" id="KW-0378">Hydrolase</keyword>
<evidence type="ECO:0000313" key="8">
    <source>
        <dbReference type="Proteomes" id="UP001165160"/>
    </source>
</evidence>
<keyword evidence="3 4" id="KW-0443">Lipid metabolism</keyword>
<dbReference type="PROSITE" id="PS51635">
    <property type="entry name" value="PNPLA"/>
    <property type="match status" value="1"/>
</dbReference>
<name>A0A9W7BQ93_9STRA</name>
<keyword evidence="2 4" id="KW-0442">Lipid degradation</keyword>
<evidence type="ECO:0000256" key="1">
    <source>
        <dbReference type="ARBA" id="ARBA00022801"/>
    </source>
</evidence>
<feature type="active site" description="Nucleophile" evidence="4">
    <location>
        <position position="227"/>
    </location>
</feature>
<evidence type="ECO:0000256" key="2">
    <source>
        <dbReference type="ARBA" id="ARBA00022963"/>
    </source>
</evidence>